<evidence type="ECO:0000313" key="9">
    <source>
        <dbReference type="EMBL" id="SUN13255.1"/>
    </source>
</evidence>
<dbReference type="InterPro" id="IPR045861">
    <property type="entry name" value="CorA_cytoplasmic_dom"/>
</dbReference>
<dbReference type="EMBL" id="UHEQ01000004">
    <property type="protein sequence ID" value="SUN13255.1"/>
    <property type="molecule type" value="Genomic_DNA"/>
</dbReference>
<sequence>MFSSDFGFEIINVDDLSLQEEKFLPSELLAYARDENESSFVRDIEGHLTLVYQLLDTQGHVDDVRHVPRVIPVTLFLKEDGLFVLANHKNIILVKKALNRVEKVDSPKHLLLSLVTAFSKQYFDVLDTISEERDKLINDLRKRPNKSNLARLANLQSGTVHLMMGTKQNFEMLTDLQNIEQDKENTRNEKMQLQDAIIEARQLSNMCSLNSQVFQELSSSYNNVLSNNLNDNVTTLTIISIGISIIAMVTSFYGMNVKLPFDSVDAVWVLIILITTIITIMLSIVMYIYVHKEDNHPKHK</sequence>
<dbReference type="EMBL" id="LBKL01000013">
    <property type="protein sequence ID" value="KLL45341.1"/>
    <property type="molecule type" value="Genomic_DNA"/>
</dbReference>
<dbReference type="RefSeq" id="WP_000492953.1">
    <property type="nucleotide sequence ID" value="NZ_CDBD01000013.1"/>
</dbReference>
<proteinExistence type="inferred from homology"/>
<comment type="caution">
    <text evidence="8">The sequence shown here is derived from an EMBL/GenBank/DDBJ whole genome shotgun (WGS) entry which is preliminary data.</text>
</comment>
<dbReference type="SUPFAM" id="SSF144083">
    <property type="entry name" value="Magnesium transport protein CorA, transmembrane region"/>
    <property type="match status" value="1"/>
</dbReference>
<evidence type="ECO:0000313" key="12">
    <source>
        <dbReference type="Proteomes" id="UP000254076"/>
    </source>
</evidence>
<dbReference type="Proteomes" id="UP000254076">
    <property type="component" value="Unassembled WGS sequence"/>
</dbReference>
<reference evidence="12 13" key="2">
    <citation type="submission" date="2018-06" db="EMBL/GenBank/DDBJ databases">
        <authorList>
            <consortium name="Pathogen Informatics"/>
            <person name="Doyle S."/>
        </authorList>
    </citation>
    <scope>NUCLEOTIDE SEQUENCE [LARGE SCALE GENOMIC DNA]</scope>
    <source>
        <strain evidence="9 12">NCTC8185</strain>
        <strain evidence="10 13">NCTC9828</strain>
    </source>
</reference>
<dbReference type="Gene3D" id="1.20.58.340">
    <property type="entry name" value="Magnesium transport protein CorA, transmembrane region"/>
    <property type="match status" value="2"/>
</dbReference>
<dbReference type="InterPro" id="IPR002523">
    <property type="entry name" value="MgTranspt_CorA/ZnTranspt_ZntB"/>
</dbReference>
<dbReference type="PANTHER" id="PTHR47891:SF1">
    <property type="entry name" value="CORA-MAGNESIUM AND COBALT TRANSPORTER"/>
    <property type="match status" value="1"/>
</dbReference>
<dbReference type="CDD" id="cd12827">
    <property type="entry name" value="EcCorA_ZntB-like_u2"/>
    <property type="match status" value="1"/>
</dbReference>
<feature type="transmembrane region" description="Helical" evidence="7">
    <location>
        <begin position="266"/>
        <end position="290"/>
    </location>
</feature>
<dbReference type="PANTHER" id="PTHR47891">
    <property type="entry name" value="TRANSPORTER-RELATED"/>
    <property type="match status" value="1"/>
</dbReference>
<dbReference type="InterPro" id="IPR045863">
    <property type="entry name" value="CorA_TM1_TM2"/>
</dbReference>
<keyword evidence="3 7" id="KW-0812">Transmembrane</keyword>
<comment type="similarity">
    <text evidence="2">Belongs to the CorA metal ion transporter (MIT) (TC 1.A.35) family.</text>
</comment>
<keyword evidence="4 7" id="KW-1133">Transmembrane helix</keyword>
<evidence type="ECO:0000256" key="6">
    <source>
        <dbReference type="SAM" id="Coils"/>
    </source>
</evidence>
<dbReference type="EMBL" id="UHEW01000005">
    <property type="protein sequence ID" value="SUN29943.1"/>
    <property type="molecule type" value="Genomic_DNA"/>
</dbReference>
<organism evidence="8 11">
    <name type="scientific">Streptococcus agalactiae</name>
    <dbReference type="NCBI Taxonomy" id="1311"/>
    <lineage>
        <taxon>Bacteria</taxon>
        <taxon>Bacillati</taxon>
        <taxon>Bacillota</taxon>
        <taxon>Bacilli</taxon>
        <taxon>Lactobacillales</taxon>
        <taxon>Streptococcaceae</taxon>
        <taxon>Streptococcus</taxon>
    </lineage>
</organism>
<evidence type="ECO:0000256" key="4">
    <source>
        <dbReference type="ARBA" id="ARBA00022989"/>
    </source>
</evidence>
<evidence type="ECO:0000256" key="1">
    <source>
        <dbReference type="ARBA" id="ARBA00004141"/>
    </source>
</evidence>
<dbReference type="Proteomes" id="UP000035346">
    <property type="component" value="Unassembled WGS sequence"/>
</dbReference>
<dbReference type="GO" id="GO:0046873">
    <property type="term" value="F:metal ion transmembrane transporter activity"/>
    <property type="evidence" value="ECO:0007669"/>
    <property type="project" value="InterPro"/>
</dbReference>
<dbReference type="Proteomes" id="UP000255140">
    <property type="component" value="Unassembled WGS sequence"/>
</dbReference>
<evidence type="ECO:0000256" key="7">
    <source>
        <dbReference type="SAM" id="Phobius"/>
    </source>
</evidence>
<dbReference type="Pfam" id="PF01544">
    <property type="entry name" value="CorA"/>
    <property type="match status" value="1"/>
</dbReference>
<dbReference type="InterPro" id="IPR047199">
    <property type="entry name" value="CorA-like"/>
</dbReference>
<feature type="coiled-coil region" evidence="6">
    <location>
        <begin position="169"/>
        <end position="203"/>
    </location>
</feature>
<keyword evidence="6" id="KW-0175">Coiled coil</keyword>
<dbReference type="AlphaFoldDB" id="A0A0H1C1F4"/>
<dbReference type="GO" id="GO:0016020">
    <property type="term" value="C:membrane"/>
    <property type="evidence" value="ECO:0007669"/>
    <property type="project" value="UniProtKB-SubCell"/>
</dbReference>
<evidence type="ECO:0000313" key="10">
    <source>
        <dbReference type="EMBL" id="SUN29943.1"/>
    </source>
</evidence>
<gene>
    <name evidence="9" type="ORF">NCTC8185_00413</name>
    <name evidence="10" type="ORF">NCTC9828_02110</name>
    <name evidence="8" type="ORF">WA04_00940</name>
</gene>
<evidence type="ECO:0000256" key="5">
    <source>
        <dbReference type="ARBA" id="ARBA00023136"/>
    </source>
</evidence>
<evidence type="ECO:0000256" key="2">
    <source>
        <dbReference type="ARBA" id="ARBA00009765"/>
    </source>
</evidence>
<keyword evidence="5 7" id="KW-0472">Membrane</keyword>
<reference evidence="8 11" key="1">
    <citation type="journal article" date="2015" name="PLoS ONE">
        <title>Genomic analysis reveals the molecular basis for capsule loss in the group B streptococcus population.</title>
        <authorList>
            <consortium name="DEVANI Consortium"/>
            <person name="Rosini R."/>
            <person name="Campisi E."/>
            <person name="De Chiara M."/>
            <person name="Tettelin H."/>
            <person name="Rinaudo D."/>
            <person name="Toniolo C."/>
            <person name="Metruccio M."/>
            <person name="Guidotti S."/>
            <person name="Sorensen U.B."/>
            <person name="Kilian M."/>
            <person name="Ramirez M."/>
            <person name="Janulczyk R."/>
            <person name="Donati C."/>
            <person name="Grandi G."/>
            <person name="Margarit I."/>
        </authorList>
    </citation>
    <scope>NUCLEOTIDE SEQUENCE [LARGE SCALE GENOMIC DNA]</scope>
    <source>
        <strain evidence="8 11">DK-B-USS-215</strain>
    </source>
</reference>
<comment type="subcellular location">
    <subcellularLocation>
        <location evidence="1">Membrane</location>
        <topology evidence="1">Multi-pass membrane protein</topology>
    </subcellularLocation>
</comment>
<evidence type="ECO:0000313" key="8">
    <source>
        <dbReference type="EMBL" id="KLL45341.1"/>
    </source>
</evidence>
<dbReference type="SUPFAM" id="SSF143865">
    <property type="entry name" value="CorA soluble domain-like"/>
    <property type="match status" value="1"/>
</dbReference>
<feature type="transmembrane region" description="Helical" evidence="7">
    <location>
        <begin position="233"/>
        <end position="254"/>
    </location>
</feature>
<evidence type="ECO:0000256" key="3">
    <source>
        <dbReference type="ARBA" id="ARBA00022692"/>
    </source>
</evidence>
<name>A0A0H1C1F4_STRAG</name>
<dbReference type="GeneID" id="66885431"/>
<accession>A0A0H1C1F4</accession>
<evidence type="ECO:0000313" key="13">
    <source>
        <dbReference type="Proteomes" id="UP000255140"/>
    </source>
</evidence>
<protein>
    <submittedName>
        <fullName evidence="9">Magnesium and cobalt transport protein CorA</fullName>
    </submittedName>
    <submittedName>
        <fullName evidence="8">Magnesium transporter CorA</fullName>
    </submittedName>
</protein>
<evidence type="ECO:0000313" key="11">
    <source>
        <dbReference type="Proteomes" id="UP000035346"/>
    </source>
</evidence>